<protein>
    <submittedName>
        <fullName evidence="6">Allene oxide synthase-lipoxygenase protein-like</fullName>
    </submittedName>
</protein>
<dbReference type="GO" id="GO:0046872">
    <property type="term" value="F:metal ion binding"/>
    <property type="evidence" value="ECO:0007669"/>
    <property type="project" value="UniProtKB-KW"/>
</dbReference>
<dbReference type="GO" id="GO:0016702">
    <property type="term" value="F:oxidoreductase activity, acting on single donors with incorporation of molecular oxygen, incorporation of two atoms of oxygen"/>
    <property type="evidence" value="ECO:0007669"/>
    <property type="project" value="InterPro"/>
</dbReference>
<evidence type="ECO:0000313" key="6">
    <source>
        <dbReference type="RefSeq" id="XP_022293686.1"/>
    </source>
</evidence>
<dbReference type="PRINTS" id="PR00087">
    <property type="entry name" value="LIPOXYGENASE"/>
</dbReference>
<dbReference type="InterPro" id="IPR013819">
    <property type="entry name" value="LipOase_C"/>
</dbReference>
<dbReference type="GeneID" id="111104171"/>
<reference evidence="6" key="1">
    <citation type="submission" date="2025-08" db="UniProtKB">
        <authorList>
            <consortium name="RefSeq"/>
        </authorList>
    </citation>
    <scope>IDENTIFICATION</scope>
    <source>
        <tissue evidence="6">Whole sample</tissue>
    </source>
</reference>
<dbReference type="Gene3D" id="3.10.450.60">
    <property type="match status" value="1"/>
</dbReference>
<feature type="domain" description="Lipoxygenase" evidence="4">
    <location>
        <begin position="94"/>
        <end position="464"/>
    </location>
</feature>
<gene>
    <name evidence="6" type="primary">LOC111104171</name>
</gene>
<evidence type="ECO:0000313" key="5">
    <source>
        <dbReference type="Proteomes" id="UP000694844"/>
    </source>
</evidence>
<dbReference type="GO" id="GO:0034440">
    <property type="term" value="P:lipid oxidation"/>
    <property type="evidence" value="ECO:0007669"/>
    <property type="project" value="InterPro"/>
</dbReference>
<evidence type="ECO:0000256" key="2">
    <source>
        <dbReference type="ARBA" id="ARBA00022964"/>
    </source>
</evidence>
<dbReference type="Pfam" id="PF00305">
    <property type="entry name" value="Lipoxygenase"/>
    <property type="match status" value="1"/>
</dbReference>
<dbReference type="OrthoDB" id="407298at2759"/>
<dbReference type="PANTHER" id="PTHR11771">
    <property type="entry name" value="LIPOXYGENASE"/>
    <property type="match status" value="1"/>
</dbReference>
<sequence length="464" mass="53354">MYVVATIYIETVALAIQLKYIKSDACKTHLVLNVHFVNYLLNHSFAPFITNIEQDHPYLGNISLINHMEEGNVYIVDLSDVAIDEDTPVAPIAFFVIWNKKLMPIAIVLDKRKPAEKVYKPALKGSAMELRPWVNARIWFGMADASYHESITHLGFTHLLMDGVSVCMHRNLSRRHPIYKLLRPHFQYLHAINNDAIDALINPGGYVDRDMYFDRVHMLKLIATHNKNWTYNIDACIQTSLKKRGVMDLPGYFFRDDALMIHSAIRTFVEEYATHYYKNDQGVQLDEEIHGFREELTRKRTMIPGGGCGMNGLPDFTNIKNLVDVLTNFIYISSVEHSATNFPQYEQYGFPPNFPALLRGLPMEGTDLNINMPTKKEMLSTIKIMKVLILALTNSLGNYEEVYLNEMDEDGRTYVQNFQKQLIGIETHINQRNADLVASNNPEQVQEYPYEWLRPTNVLNSISN</sequence>
<dbReference type="Gene3D" id="1.20.245.10">
    <property type="entry name" value="Lipoxygenase-1, Domain 5"/>
    <property type="match status" value="1"/>
</dbReference>
<dbReference type="PROSITE" id="PS51393">
    <property type="entry name" value="LIPOXYGENASE_3"/>
    <property type="match status" value="1"/>
</dbReference>
<name>A0A8B8ARJ1_CRAVI</name>
<dbReference type="SUPFAM" id="SSF48484">
    <property type="entry name" value="Lipoxigenase"/>
    <property type="match status" value="1"/>
</dbReference>
<dbReference type="KEGG" id="cvn:111104171"/>
<keyword evidence="3" id="KW-0560">Oxidoreductase</keyword>
<keyword evidence="2" id="KW-0223">Dioxygenase</keyword>
<evidence type="ECO:0000256" key="3">
    <source>
        <dbReference type="ARBA" id="ARBA00023002"/>
    </source>
</evidence>
<keyword evidence="5" id="KW-1185">Reference proteome</keyword>
<evidence type="ECO:0000256" key="1">
    <source>
        <dbReference type="ARBA" id="ARBA00022723"/>
    </source>
</evidence>
<dbReference type="RefSeq" id="XP_022293686.1">
    <property type="nucleotide sequence ID" value="XM_022437978.1"/>
</dbReference>
<keyword evidence="1" id="KW-0479">Metal-binding</keyword>
<dbReference type="AlphaFoldDB" id="A0A8B8ARJ1"/>
<evidence type="ECO:0000259" key="4">
    <source>
        <dbReference type="PROSITE" id="PS51393"/>
    </source>
</evidence>
<dbReference type="Proteomes" id="UP000694844">
    <property type="component" value="Chromosome 7"/>
</dbReference>
<proteinExistence type="predicted"/>
<organism evidence="5 6">
    <name type="scientific">Crassostrea virginica</name>
    <name type="common">Eastern oyster</name>
    <dbReference type="NCBI Taxonomy" id="6565"/>
    <lineage>
        <taxon>Eukaryota</taxon>
        <taxon>Metazoa</taxon>
        <taxon>Spiralia</taxon>
        <taxon>Lophotrochozoa</taxon>
        <taxon>Mollusca</taxon>
        <taxon>Bivalvia</taxon>
        <taxon>Autobranchia</taxon>
        <taxon>Pteriomorphia</taxon>
        <taxon>Ostreida</taxon>
        <taxon>Ostreoidea</taxon>
        <taxon>Ostreidae</taxon>
        <taxon>Crassostrea</taxon>
    </lineage>
</organism>
<accession>A0A8B8ARJ1</accession>
<dbReference type="InterPro" id="IPR000907">
    <property type="entry name" value="LipOase"/>
</dbReference>
<dbReference type="InterPro" id="IPR036226">
    <property type="entry name" value="LipOase_C_sf"/>
</dbReference>